<dbReference type="FunFam" id="3.40.50.300:FF:001236">
    <property type="entry name" value="ATP-dependent helicase/nuclease subunit A"/>
    <property type="match status" value="1"/>
</dbReference>
<evidence type="ECO:0000256" key="11">
    <source>
        <dbReference type="ARBA" id="ARBA00034617"/>
    </source>
</evidence>
<dbReference type="InterPro" id="IPR011604">
    <property type="entry name" value="PDDEXK-like_dom_sf"/>
</dbReference>
<dbReference type="Gene3D" id="3.90.320.10">
    <property type="match status" value="1"/>
</dbReference>
<accession>A0A1M6AP33</accession>
<dbReference type="OrthoDB" id="9810135at2"/>
<keyword evidence="7 13" id="KW-0067">ATP-binding</keyword>
<comment type="function">
    <text evidence="13">The heterodimer acts as both an ATP-dependent DNA helicase and an ATP-dependent, dual-direction single-stranded exonuclease. Recognizes the chi site generating a DNA molecule suitable for the initiation of homologous recombination. The AddA nuclease domain is required for chi fragment generation; this subunit has the helicase and 3' -&gt; 5' nuclease activities.</text>
</comment>
<evidence type="ECO:0000256" key="6">
    <source>
        <dbReference type="ARBA" id="ARBA00022839"/>
    </source>
</evidence>
<keyword evidence="4 13" id="KW-0378">Hydrolase</keyword>
<dbReference type="GO" id="GO:0005524">
    <property type="term" value="F:ATP binding"/>
    <property type="evidence" value="ECO:0007669"/>
    <property type="project" value="UniProtKB-UniRule"/>
</dbReference>
<dbReference type="InterPro" id="IPR038726">
    <property type="entry name" value="PDDEXK_AddAB-type"/>
</dbReference>
<keyword evidence="19" id="KW-1185">Reference proteome</keyword>
<dbReference type="PROSITE" id="PS51198">
    <property type="entry name" value="UVRD_HELICASE_ATP_BIND"/>
    <property type="match status" value="1"/>
</dbReference>
<keyword evidence="2 13" id="KW-0547">Nucleotide-binding</keyword>
<dbReference type="Pfam" id="PF12705">
    <property type="entry name" value="PDDEXK_1"/>
    <property type="match status" value="1"/>
</dbReference>
<evidence type="ECO:0000259" key="17">
    <source>
        <dbReference type="PROSITE" id="PS51217"/>
    </source>
</evidence>
<keyword evidence="5 13" id="KW-0347">Helicase</keyword>
<keyword evidence="1 13" id="KW-0540">Nuclease</keyword>
<dbReference type="PROSITE" id="PS51217">
    <property type="entry name" value="UVRD_HELICASE_CTER"/>
    <property type="match status" value="1"/>
</dbReference>
<evidence type="ECO:0000256" key="10">
    <source>
        <dbReference type="ARBA" id="ARBA00023235"/>
    </source>
</evidence>
<dbReference type="InterPro" id="IPR011335">
    <property type="entry name" value="Restrct_endonuc-II-like"/>
</dbReference>
<evidence type="ECO:0000256" key="12">
    <source>
        <dbReference type="ARBA" id="ARBA00048988"/>
    </source>
</evidence>
<protein>
    <recommendedName>
        <fullName evidence="13">ATP-dependent helicase/nuclease subunit A</fullName>
        <ecNumber evidence="13">3.1.-.-</ecNumber>
        <ecNumber evidence="13">5.6.2.4</ecNumber>
    </recommendedName>
    <alternativeName>
        <fullName evidence="13">ATP-dependent helicase/nuclease AddA</fullName>
    </alternativeName>
    <alternativeName>
        <fullName evidence="13">DNA 3'-5' helicase AddA</fullName>
    </alternativeName>
</protein>
<keyword evidence="8 13" id="KW-0238">DNA-binding</keyword>
<evidence type="ECO:0000313" key="18">
    <source>
        <dbReference type="EMBL" id="SHI38264.1"/>
    </source>
</evidence>
<dbReference type="PANTHER" id="PTHR11070">
    <property type="entry name" value="UVRD / RECB / PCRA DNA HELICASE FAMILY MEMBER"/>
    <property type="match status" value="1"/>
</dbReference>
<gene>
    <name evidence="13" type="primary">addA</name>
    <name evidence="18" type="ORF">SAMN05444373_1001113</name>
</gene>
<dbReference type="HAMAP" id="MF_01451">
    <property type="entry name" value="AddA"/>
    <property type="match status" value="1"/>
</dbReference>
<dbReference type="GO" id="GO:0016887">
    <property type="term" value="F:ATP hydrolysis activity"/>
    <property type="evidence" value="ECO:0007669"/>
    <property type="project" value="RHEA"/>
</dbReference>
<evidence type="ECO:0000259" key="16">
    <source>
        <dbReference type="PROSITE" id="PS51198"/>
    </source>
</evidence>
<evidence type="ECO:0000256" key="14">
    <source>
        <dbReference type="PROSITE-ProRule" id="PRU00560"/>
    </source>
</evidence>
<keyword evidence="6 13" id="KW-0269">Exonuclease</keyword>
<dbReference type="GO" id="GO:0005829">
    <property type="term" value="C:cytosol"/>
    <property type="evidence" value="ECO:0007669"/>
    <property type="project" value="TreeGrafter"/>
</dbReference>
<feature type="domain" description="UvrD-like helicase C-terminal" evidence="17">
    <location>
        <begin position="535"/>
        <end position="831"/>
    </location>
</feature>
<dbReference type="PANTHER" id="PTHR11070:SF48">
    <property type="entry name" value="ATP-DEPENDENT HELICASE_NUCLEASE SUBUNIT A"/>
    <property type="match status" value="1"/>
</dbReference>
<dbReference type="Proteomes" id="UP000324781">
    <property type="component" value="Unassembled WGS sequence"/>
</dbReference>
<proteinExistence type="inferred from homology"/>
<name>A0A1M6AP33_9FIRM</name>
<dbReference type="GO" id="GO:0000724">
    <property type="term" value="P:double-strand break repair via homologous recombination"/>
    <property type="evidence" value="ECO:0007669"/>
    <property type="project" value="UniProtKB-UniRule"/>
</dbReference>
<dbReference type="GO" id="GO:0008408">
    <property type="term" value="F:3'-5' exonuclease activity"/>
    <property type="evidence" value="ECO:0007669"/>
    <property type="project" value="UniProtKB-UniRule"/>
</dbReference>
<keyword evidence="3 13" id="KW-0227">DNA damage</keyword>
<feature type="domain" description="UvrD-like helicase ATP-binding" evidence="16">
    <location>
        <begin position="4"/>
        <end position="490"/>
    </location>
</feature>
<sequence>MGNARWTNEQWEAITENSGNLLVAAAAGAGKTAVLVERIIRKITSPEAPVDIDRLLVVTFTNAAATEMRERIGEAISQALEKEPDNRQLQRQLTLLNKACITTIHSFCLEVIRSNFQNLDIDPGFRIADETESTLMKLEALGEVFEEQYEKEDNQDFFELLESYGGNHDDQALMDMVFNLYNFVQSSPWPEARLKEMAQALDLPEGTDFSHTPWGRTLLGTARLELEGLREMAGKAMAICREAEGLDKYIPVLREDYDRIDAMVRLISEALDTDAGGSLREPVWDRVFLLIQEMAFSRMPRLGKDADANAQETVKRLRDDVKAGIRKLRERMFTDSSEQIVRDLKGLFPRMRCLAELASGLAVKYKEKKARKSLVDFNDLEHLCLELLMEKDENGKPSPSPTARAYRERFAEIMVDEYQDSNMVQELIIRMISRSDEGRPNIFMVGDVKQSIYRFRQACPDLFMEKYNTYSPEKGEPYRKILLYRNFRSRREVIDAVNFLFGQIMSQQVGELDYTDAEALHPGAVFHAAPNDSVRVGGEAELHLIQTGEGNPETAADAETQDAGDVETEDEEMLDSIQCEARIIARRIRKLLTPDEEGRIYAVWDKSRGEYRPLTYRDIVILLRTTRNWSEVFTEELGLMGIPVFADTGTGFFKTIEVQVVLSLLQVIDNPLQDIPLLSVLRSPIFSFTTDELAEIRLADRKGLLYHALCKLAETQSGETAARAADFLEKLGRWREMALYMSTDQLIWQLYQETGYYGMVGAMPAGEQRQANLRILYDRARQFEKTSYKGLFNFISFIDKLKSSRGDMGSAMILSENDNVVRIMSIHKSKGLEFPVVFLAGCGKKFNLQDMNRSILLHQDLGFGPDVVDTKLRVSWPSAAKLAIREKIRLETLSEEMRILYVALTRAREKLVITGTVRDAARALERWSEPANTRDQKLPAYEMARAGTYLDWIVPALMRHKGCNLLRDRLPQDYGFNGLVLDDTSRWQVAFWNRDQVPEGPTEEETGETEFFQWLEGGENPDDQNGYHQEIDRRLNWEYPYAALARVQAKFSVTELKRRFDPQLSDERGDPPGYLTRMVKKPLFLEERKGLNAAEKGTVMHFVMQHLNFKNPNLDQQIEDMVSKDLLTRVQADSVDTDKIRRFLDSDLGKRLLACGQINREVPFNIEIPCCELYPHIQGDMGREPILLQGVIDCFFEEPDGLVLIDYKTDRISPGEERTIRDRYAMQIQYYAKALEILTGKKVKERYIYLFYNGDVIAI</sequence>
<dbReference type="InterPro" id="IPR014017">
    <property type="entry name" value="DNA_helicase_UvrD-like_C"/>
</dbReference>
<dbReference type="Pfam" id="PF13361">
    <property type="entry name" value="UvrD_C"/>
    <property type="match status" value="1"/>
</dbReference>
<feature type="region of interest" description="Disordered" evidence="15">
    <location>
        <begin position="548"/>
        <end position="567"/>
    </location>
</feature>
<evidence type="ECO:0000256" key="5">
    <source>
        <dbReference type="ARBA" id="ARBA00022806"/>
    </source>
</evidence>
<dbReference type="InterPro" id="IPR014016">
    <property type="entry name" value="UvrD-like_ATP-bd"/>
</dbReference>
<dbReference type="GO" id="GO:0043138">
    <property type="term" value="F:3'-5' DNA helicase activity"/>
    <property type="evidence" value="ECO:0007669"/>
    <property type="project" value="UniProtKB-UniRule"/>
</dbReference>
<feature type="binding site" evidence="14">
    <location>
        <begin position="25"/>
        <end position="32"/>
    </location>
    <ligand>
        <name>ATP</name>
        <dbReference type="ChEBI" id="CHEBI:30616"/>
    </ligand>
</feature>
<evidence type="ECO:0000256" key="8">
    <source>
        <dbReference type="ARBA" id="ARBA00023125"/>
    </source>
</evidence>
<dbReference type="SUPFAM" id="SSF52540">
    <property type="entry name" value="P-loop containing nucleoside triphosphate hydrolases"/>
    <property type="match status" value="1"/>
</dbReference>
<dbReference type="EC" id="5.6.2.4" evidence="13"/>
<evidence type="ECO:0000256" key="15">
    <source>
        <dbReference type="SAM" id="MobiDB-lite"/>
    </source>
</evidence>
<comment type="subunit">
    <text evidence="13">Heterodimer of AddA and AddB/RexB.</text>
</comment>
<evidence type="ECO:0000313" key="19">
    <source>
        <dbReference type="Proteomes" id="UP000324781"/>
    </source>
</evidence>
<dbReference type="InterPro" id="IPR014152">
    <property type="entry name" value="AddA"/>
</dbReference>
<dbReference type="InterPro" id="IPR000212">
    <property type="entry name" value="DNA_helicase_UvrD/REP"/>
</dbReference>
<evidence type="ECO:0000256" key="1">
    <source>
        <dbReference type="ARBA" id="ARBA00022722"/>
    </source>
</evidence>
<dbReference type="Pfam" id="PF00580">
    <property type="entry name" value="UvrD-helicase"/>
    <property type="match status" value="1"/>
</dbReference>
<dbReference type="Gene3D" id="1.10.274.50">
    <property type="match status" value="1"/>
</dbReference>
<comment type="similarity">
    <text evidence="13">Belongs to the helicase family. AddA subfamily.</text>
</comment>
<dbReference type="GO" id="GO:0033202">
    <property type="term" value="C:DNA helicase complex"/>
    <property type="evidence" value="ECO:0007669"/>
    <property type="project" value="TreeGrafter"/>
</dbReference>
<evidence type="ECO:0000256" key="3">
    <source>
        <dbReference type="ARBA" id="ARBA00022763"/>
    </source>
</evidence>
<evidence type="ECO:0000256" key="2">
    <source>
        <dbReference type="ARBA" id="ARBA00022741"/>
    </source>
</evidence>
<reference evidence="18 19" key="1">
    <citation type="submission" date="2016-11" db="EMBL/GenBank/DDBJ databases">
        <authorList>
            <person name="Varghese N."/>
            <person name="Submissions S."/>
        </authorList>
    </citation>
    <scope>NUCLEOTIDE SEQUENCE [LARGE SCALE GENOMIC DNA]</scope>
    <source>
        <strain evidence="18 19">DSM 19027</strain>
    </source>
</reference>
<evidence type="ECO:0000256" key="13">
    <source>
        <dbReference type="HAMAP-Rule" id="MF_01451"/>
    </source>
</evidence>
<dbReference type="AlphaFoldDB" id="A0A1M6AP33"/>
<evidence type="ECO:0000256" key="4">
    <source>
        <dbReference type="ARBA" id="ARBA00022801"/>
    </source>
</evidence>
<evidence type="ECO:0000256" key="7">
    <source>
        <dbReference type="ARBA" id="ARBA00022840"/>
    </source>
</evidence>
<organism evidence="18 19">
    <name type="scientific">Thermoclostridium caenicola</name>
    <dbReference type="NCBI Taxonomy" id="659425"/>
    <lineage>
        <taxon>Bacteria</taxon>
        <taxon>Bacillati</taxon>
        <taxon>Bacillota</taxon>
        <taxon>Clostridia</taxon>
        <taxon>Eubacteriales</taxon>
        <taxon>Oscillospiraceae</taxon>
        <taxon>Thermoclostridium</taxon>
    </lineage>
</organism>
<comment type="catalytic activity">
    <reaction evidence="12 13">
        <text>ATP + H2O = ADP + phosphate + H(+)</text>
        <dbReference type="Rhea" id="RHEA:13065"/>
        <dbReference type="ChEBI" id="CHEBI:15377"/>
        <dbReference type="ChEBI" id="CHEBI:15378"/>
        <dbReference type="ChEBI" id="CHEBI:30616"/>
        <dbReference type="ChEBI" id="CHEBI:43474"/>
        <dbReference type="ChEBI" id="CHEBI:456216"/>
        <dbReference type="EC" id="5.6.2.4"/>
    </reaction>
</comment>
<dbReference type="InterPro" id="IPR027417">
    <property type="entry name" value="P-loop_NTPase"/>
</dbReference>
<dbReference type="EC" id="3.1.-.-" evidence="13"/>
<dbReference type="GO" id="GO:0003690">
    <property type="term" value="F:double-stranded DNA binding"/>
    <property type="evidence" value="ECO:0007669"/>
    <property type="project" value="UniProtKB-UniRule"/>
</dbReference>
<evidence type="ECO:0000256" key="9">
    <source>
        <dbReference type="ARBA" id="ARBA00023204"/>
    </source>
</evidence>
<dbReference type="EMBL" id="FQZP01000001">
    <property type="protein sequence ID" value="SHI38264.1"/>
    <property type="molecule type" value="Genomic_DNA"/>
</dbReference>
<keyword evidence="10 13" id="KW-0413">Isomerase</keyword>
<dbReference type="SUPFAM" id="SSF52980">
    <property type="entry name" value="Restriction endonuclease-like"/>
    <property type="match status" value="1"/>
</dbReference>
<comment type="catalytic activity">
    <reaction evidence="11 13">
        <text>Couples ATP hydrolysis with the unwinding of duplex DNA by translocating in the 3'-5' direction.</text>
        <dbReference type="EC" id="5.6.2.4"/>
    </reaction>
</comment>
<comment type="cofactor">
    <cofactor evidence="13">
        <name>Mg(2+)</name>
        <dbReference type="ChEBI" id="CHEBI:18420"/>
    </cofactor>
</comment>
<dbReference type="Gene3D" id="3.40.50.300">
    <property type="entry name" value="P-loop containing nucleotide triphosphate hydrolases"/>
    <property type="match status" value="4"/>
</dbReference>
<dbReference type="NCBIfam" id="TIGR02785">
    <property type="entry name" value="addA_Gpos"/>
    <property type="match status" value="1"/>
</dbReference>
<keyword evidence="9 13" id="KW-0234">DNA repair</keyword>
<dbReference type="RefSeq" id="WP_149677381.1">
    <property type="nucleotide sequence ID" value="NZ_FQZP01000001.1"/>
</dbReference>